<dbReference type="Pfam" id="PF00126">
    <property type="entry name" value="HTH_1"/>
    <property type="match status" value="1"/>
</dbReference>
<dbReference type="SUPFAM" id="SSF53850">
    <property type="entry name" value="Periplasmic binding protein-like II"/>
    <property type="match status" value="1"/>
</dbReference>
<dbReference type="CDD" id="cd08432">
    <property type="entry name" value="PBP2_GcdR_TrpI_HvrB_AmpR_like"/>
    <property type="match status" value="1"/>
</dbReference>
<dbReference type="PANTHER" id="PTHR30537:SF79">
    <property type="entry name" value="TRANSCRIPTIONAL REGULATOR-RELATED"/>
    <property type="match status" value="1"/>
</dbReference>
<evidence type="ECO:0000256" key="4">
    <source>
        <dbReference type="ARBA" id="ARBA00023163"/>
    </source>
</evidence>
<reference evidence="7" key="1">
    <citation type="journal article" date="2019" name="Int. J. Syst. Evol. Microbiol.">
        <title>The Global Catalogue of Microorganisms (GCM) 10K type strain sequencing project: providing services to taxonomists for standard genome sequencing and annotation.</title>
        <authorList>
            <consortium name="The Broad Institute Genomics Platform"/>
            <consortium name="The Broad Institute Genome Sequencing Center for Infectious Disease"/>
            <person name="Wu L."/>
            <person name="Ma J."/>
        </authorList>
    </citation>
    <scope>NUCLEOTIDE SEQUENCE [LARGE SCALE GENOMIC DNA]</scope>
    <source>
        <strain evidence="7">CCUG 30340</strain>
    </source>
</reference>
<dbReference type="Gene3D" id="1.10.10.10">
    <property type="entry name" value="Winged helix-like DNA-binding domain superfamily/Winged helix DNA-binding domain"/>
    <property type="match status" value="1"/>
</dbReference>
<dbReference type="InterPro" id="IPR000847">
    <property type="entry name" value="LysR_HTH_N"/>
</dbReference>
<dbReference type="InterPro" id="IPR005119">
    <property type="entry name" value="LysR_subst-bd"/>
</dbReference>
<dbReference type="PANTHER" id="PTHR30537">
    <property type="entry name" value="HTH-TYPE TRANSCRIPTIONAL REGULATOR"/>
    <property type="match status" value="1"/>
</dbReference>
<dbReference type="Proteomes" id="UP001595886">
    <property type="component" value="Unassembled WGS sequence"/>
</dbReference>
<dbReference type="PROSITE" id="PS50931">
    <property type="entry name" value="HTH_LYSR"/>
    <property type="match status" value="1"/>
</dbReference>
<evidence type="ECO:0000256" key="2">
    <source>
        <dbReference type="ARBA" id="ARBA00023015"/>
    </source>
</evidence>
<feature type="domain" description="HTH lysR-type" evidence="5">
    <location>
        <begin position="25"/>
        <end position="82"/>
    </location>
</feature>
<proteinExistence type="inferred from homology"/>
<evidence type="ECO:0000259" key="5">
    <source>
        <dbReference type="PROSITE" id="PS50931"/>
    </source>
</evidence>
<evidence type="ECO:0000256" key="1">
    <source>
        <dbReference type="ARBA" id="ARBA00009437"/>
    </source>
</evidence>
<gene>
    <name evidence="6" type="ORF">ACFO6Q_02965</name>
</gene>
<dbReference type="EMBL" id="JBHSHD010000003">
    <property type="protein sequence ID" value="MFC4819267.1"/>
    <property type="molecule type" value="Genomic_DNA"/>
</dbReference>
<dbReference type="RefSeq" id="WP_380019022.1">
    <property type="nucleotide sequence ID" value="NZ_JBHSHD010000003.1"/>
</dbReference>
<dbReference type="Pfam" id="PF03466">
    <property type="entry name" value="LysR_substrate"/>
    <property type="match status" value="1"/>
</dbReference>
<dbReference type="Gene3D" id="3.40.190.10">
    <property type="entry name" value="Periplasmic binding protein-like II"/>
    <property type="match status" value="2"/>
</dbReference>
<dbReference type="InterPro" id="IPR036390">
    <property type="entry name" value="WH_DNA-bd_sf"/>
</dbReference>
<evidence type="ECO:0000256" key="3">
    <source>
        <dbReference type="ARBA" id="ARBA00023125"/>
    </source>
</evidence>
<name>A0ABV9QV05_9GAMM</name>
<keyword evidence="4" id="KW-0804">Transcription</keyword>
<accession>A0ABV9QV05</accession>
<dbReference type="InterPro" id="IPR036388">
    <property type="entry name" value="WH-like_DNA-bd_sf"/>
</dbReference>
<evidence type="ECO:0000313" key="7">
    <source>
        <dbReference type="Proteomes" id="UP001595886"/>
    </source>
</evidence>
<keyword evidence="7" id="KW-1185">Reference proteome</keyword>
<comment type="caution">
    <text evidence="6">The sequence shown here is derived from an EMBL/GenBank/DDBJ whole genome shotgun (WGS) entry which is preliminary data.</text>
</comment>
<comment type="similarity">
    <text evidence="1">Belongs to the LysR transcriptional regulatory family.</text>
</comment>
<dbReference type="InterPro" id="IPR058163">
    <property type="entry name" value="LysR-type_TF_proteobact-type"/>
</dbReference>
<keyword evidence="2" id="KW-0805">Transcription regulation</keyword>
<organism evidence="6 7">
    <name type="scientific">Dokdonella ginsengisoli</name>
    <dbReference type="NCBI Taxonomy" id="363846"/>
    <lineage>
        <taxon>Bacteria</taxon>
        <taxon>Pseudomonadati</taxon>
        <taxon>Pseudomonadota</taxon>
        <taxon>Gammaproteobacteria</taxon>
        <taxon>Lysobacterales</taxon>
        <taxon>Rhodanobacteraceae</taxon>
        <taxon>Dokdonella</taxon>
    </lineage>
</organism>
<evidence type="ECO:0000313" key="6">
    <source>
        <dbReference type="EMBL" id="MFC4819267.1"/>
    </source>
</evidence>
<keyword evidence="3" id="KW-0238">DNA-binding</keyword>
<sequence>MSYPHANPLVSPPPPQQLLQDVRLPSVAHIRAFEAAVRSGSFERASDELAVTPSAVGKRVAALESLLGVKLLCRVGRGVEPTPAGREYLDQVSVALGLLTRSTFHRRASAAQQRLRVTLPPTFAREVLIPHLAEFTGAHPEIELELMLSIPYLDISAPGCDLEIRFGEGPFDALECERLVDEPVFPACSPAFLARQGGLASPRDLRKEFLLRCPLEPWQPWLAQAGIDWPDPDSGHRIVDLGMMLEAAITHQGIALARRSLARRALKEGQLVQLFAIQARPKFSYFVCWHRKHGIDEAKGHFIDWLKAICARAAAPTSAAP</sequence>
<dbReference type="SUPFAM" id="SSF46785">
    <property type="entry name" value="Winged helix' DNA-binding domain"/>
    <property type="match status" value="1"/>
</dbReference>
<protein>
    <submittedName>
        <fullName evidence="6">LysR substrate-binding domain-containing protein</fullName>
    </submittedName>
</protein>